<reference evidence="2" key="1">
    <citation type="submission" date="2018-09" db="EMBL/GenBank/DDBJ databases">
        <title>Complete genome sequence of Streptococcus sp. KCOM 2890 (=JS71).</title>
        <authorList>
            <person name="Kook J.-K."/>
            <person name="Park S.-N."/>
            <person name="Lim Y.K."/>
        </authorList>
    </citation>
    <scope>NUCLEOTIDE SEQUENCE [LARGE SCALE GENOMIC DNA]</scope>
    <source>
        <strain evidence="2">JS71</strain>
    </source>
</reference>
<protein>
    <recommendedName>
        <fullName evidence="3">DUF5085 family protein</fullName>
    </recommendedName>
</protein>
<dbReference type="RefSeq" id="WP_120701989.1">
    <property type="nucleotide sequence ID" value="NZ_CP032620.1"/>
</dbReference>
<gene>
    <name evidence="1" type="ORF">D7D50_08480</name>
</gene>
<name>A0ABN5Q009_9STRE</name>
<evidence type="ECO:0000313" key="1">
    <source>
        <dbReference type="EMBL" id="AYF94619.1"/>
    </source>
</evidence>
<keyword evidence="2" id="KW-1185">Reference proteome</keyword>
<dbReference type="Proteomes" id="UP000277293">
    <property type="component" value="Chromosome"/>
</dbReference>
<dbReference type="EMBL" id="CP032620">
    <property type="protein sequence ID" value="AYF94619.1"/>
    <property type="molecule type" value="Genomic_DNA"/>
</dbReference>
<evidence type="ECO:0008006" key="3">
    <source>
        <dbReference type="Google" id="ProtNLM"/>
    </source>
</evidence>
<sequence>MLFKNVGEYQDIQYRNVISRYYTVSPEEMPDTYNAFLDDVRKAGYTLRGPFFYTINSKLEENQDVLMELFIPVEEEYIEDALPKDFLYHSMFQVLNTVSTRILEPDDESVREGIDFLAGYIHFRDYKELTPPFFFTTTIDEKFYTDIKVGVLK</sequence>
<proteinExistence type="predicted"/>
<organism evidence="1 2">
    <name type="scientific">Streptococcus koreensis</name>
    <dbReference type="NCBI Taxonomy" id="2382163"/>
    <lineage>
        <taxon>Bacteria</taxon>
        <taxon>Bacillati</taxon>
        <taxon>Bacillota</taxon>
        <taxon>Bacilli</taxon>
        <taxon>Lactobacillales</taxon>
        <taxon>Streptococcaceae</taxon>
        <taxon>Streptococcus</taxon>
    </lineage>
</organism>
<accession>A0ABN5Q009</accession>
<evidence type="ECO:0000313" key="2">
    <source>
        <dbReference type="Proteomes" id="UP000277293"/>
    </source>
</evidence>